<feature type="region of interest" description="Disordered" evidence="6">
    <location>
        <begin position="278"/>
        <end position="297"/>
    </location>
</feature>
<comment type="cofactor">
    <cofactor evidence="1">
        <name>[4Fe-4S] cluster</name>
        <dbReference type="ChEBI" id="CHEBI:49883"/>
    </cofactor>
</comment>
<dbReference type="Gene3D" id="3.40.50.11270">
    <property type="match status" value="1"/>
</dbReference>
<dbReference type="NCBIfam" id="TIGR00216">
    <property type="entry name" value="ispH_lytB"/>
    <property type="match status" value="1"/>
</dbReference>
<dbReference type="GO" id="GO:0051745">
    <property type="term" value="F:4-hydroxy-3-methylbut-2-enyl diphosphate reductase activity"/>
    <property type="evidence" value="ECO:0007669"/>
    <property type="project" value="UniProtKB-EC"/>
</dbReference>
<dbReference type="GO" id="GO:0046872">
    <property type="term" value="F:metal ion binding"/>
    <property type="evidence" value="ECO:0007669"/>
    <property type="project" value="UniProtKB-KW"/>
</dbReference>
<keyword evidence="3" id="KW-0479">Metal-binding</keyword>
<name>A0A3B0QT11_9ZZZZ</name>
<evidence type="ECO:0000313" key="7">
    <source>
        <dbReference type="EMBL" id="VAV82867.1"/>
    </source>
</evidence>
<dbReference type="PANTHER" id="PTHR30426:SF0">
    <property type="entry name" value="4-HYDROXY-3-METHYLBUT-2-ENYL DIPHOSPHATE REDUCTASE"/>
    <property type="match status" value="1"/>
</dbReference>
<evidence type="ECO:0000256" key="5">
    <source>
        <dbReference type="ARBA" id="ARBA00023014"/>
    </source>
</evidence>
<keyword evidence="5" id="KW-0411">Iron-sulfur</keyword>
<dbReference type="GO" id="GO:0051539">
    <property type="term" value="F:4 iron, 4 sulfur cluster binding"/>
    <property type="evidence" value="ECO:0007669"/>
    <property type="project" value="UniProtKB-KW"/>
</dbReference>
<evidence type="ECO:0000256" key="3">
    <source>
        <dbReference type="ARBA" id="ARBA00022723"/>
    </source>
</evidence>
<keyword evidence="7" id="KW-0560">Oxidoreductase</keyword>
<evidence type="ECO:0000256" key="1">
    <source>
        <dbReference type="ARBA" id="ARBA00001966"/>
    </source>
</evidence>
<organism evidence="7">
    <name type="scientific">hydrothermal vent metagenome</name>
    <dbReference type="NCBI Taxonomy" id="652676"/>
    <lineage>
        <taxon>unclassified sequences</taxon>
        <taxon>metagenomes</taxon>
        <taxon>ecological metagenomes</taxon>
    </lineage>
</organism>
<dbReference type="HAMAP" id="MF_00191">
    <property type="entry name" value="IspH"/>
    <property type="match status" value="1"/>
</dbReference>
<accession>A0A3B0QT11</accession>
<dbReference type="InterPro" id="IPR003451">
    <property type="entry name" value="LytB/IspH"/>
</dbReference>
<evidence type="ECO:0000256" key="4">
    <source>
        <dbReference type="ARBA" id="ARBA00023004"/>
    </source>
</evidence>
<proteinExistence type="inferred from homology"/>
<sequence>MKILIAKNAGFCFGVKRAINIAVDCEDDGGNIFTLGPIIHNPQVVKKLEESSNVIPKGSIDEMAEGTVILRSHGVKLEELDKAKDKGLSVVDATCPFVKKTQDYVRSLSEEGYTVVVVGEKEHPEVQGIVSYGKNEVIVASNVDELKGLNRGKKIGIVAQTTQSQKRLQEIVAYCVGIASELKVINTICNATTVRQDESVDIARVSDCVIVVGGKNSANTGRLVELCRAIQPNTHHIEVAEEIEKGWLDPAGSVGVTAGASTPDWIILEVIEKLRELGPEEEANQGEDADGRPAMKN</sequence>
<evidence type="ECO:0000256" key="6">
    <source>
        <dbReference type="SAM" id="MobiDB-lite"/>
    </source>
</evidence>
<dbReference type="GO" id="GO:0050992">
    <property type="term" value="P:dimethylallyl diphosphate biosynthetic process"/>
    <property type="evidence" value="ECO:0007669"/>
    <property type="project" value="InterPro"/>
</dbReference>
<dbReference type="Gene3D" id="3.40.1010.20">
    <property type="entry name" value="4-hydroxy-3-methylbut-2-enyl diphosphate reductase, catalytic domain"/>
    <property type="match status" value="2"/>
</dbReference>
<gene>
    <name evidence="7" type="ORF">MNBD_DELTA01-1236</name>
</gene>
<dbReference type="EC" id="1.17.7.4" evidence="7"/>
<dbReference type="Pfam" id="PF02401">
    <property type="entry name" value="LYTB"/>
    <property type="match status" value="1"/>
</dbReference>
<dbReference type="EMBL" id="UOEA01000031">
    <property type="protein sequence ID" value="VAV82867.1"/>
    <property type="molecule type" value="Genomic_DNA"/>
</dbReference>
<dbReference type="PANTHER" id="PTHR30426">
    <property type="entry name" value="4-HYDROXY-3-METHYLBUT-2-ENYL DIPHOSPHATE REDUCTASE"/>
    <property type="match status" value="1"/>
</dbReference>
<dbReference type="GO" id="GO:0019288">
    <property type="term" value="P:isopentenyl diphosphate biosynthetic process, methylerythritol 4-phosphate pathway"/>
    <property type="evidence" value="ECO:0007669"/>
    <property type="project" value="InterPro"/>
</dbReference>
<dbReference type="NCBIfam" id="NF002187">
    <property type="entry name" value="PRK01045.1-1"/>
    <property type="match status" value="1"/>
</dbReference>
<evidence type="ECO:0000256" key="2">
    <source>
        <dbReference type="ARBA" id="ARBA00022485"/>
    </source>
</evidence>
<dbReference type="CDD" id="cd13944">
    <property type="entry name" value="lytB_ispH"/>
    <property type="match status" value="1"/>
</dbReference>
<keyword evidence="2" id="KW-0004">4Fe-4S</keyword>
<dbReference type="AlphaFoldDB" id="A0A3B0QT11"/>
<protein>
    <submittedName>
        <fullName evidence="7">4-hydroxy-3-methylbut-2-enyl diphosphate reductase</fullName>
        <ecNumber evidence="7">1.17.7.4</ecNumber>
    </submittedName>
</protein>
<feature type="compositionally biased region" description="Acidic residues" evidence="6">
    <location>
        <begin position="279"/>
        <end position="288"/>
    </location>
</feature>
<reference evidence="7" key="1">
    <citation type="submission" date="2018-06" db="EMBL/GenBank/DDBJ databases">
        <authorList>
            <person name="Zhirakovskaya E."/>
        </authorList>
    </citation>
    <scope>NUCLEOTIDE SEQUENCE</scope>
</reference>
<keyword evidence="4" id="KW-0408">Iron</keyword>